<keyword evidence="6" id="KW-1185">Reference proteome</keyword>
<comment type="caution">
    <text evidence="5">The sequence shown here is derived from an EMBL/GenBank/DDBJ whole genome shotgun (WGS) entry which is preliminary data.</text>
</comment>
<dbReference type="Proteomes" id="UP000664382">
    <property type="component" value="Unassembled WGS sequence"/>
</dbReference>
<organism evidence="5 6">
    <name type="scientific">Leucobacter weissii</name>
    <dbReference type="NCBI Taxonomy" id="1983706"/>
    <lineage>
        <taxon>Bacteria</taxon>
        <taxon>Bacillati</taxon>
        <taxon>Actinomycetota</taxon>
        <taxon>Actinomycetes</taxon>
        <taxon>Micrococcales</taxon>
        <taxon>Microbacteriaceae</taxon>
        <taxon>Leucobacter</taxon>
    </lineage>
</organism>
<feature type="domain" description="PucR C-terminal helix-turn-helix" evidence="3">
    <location>
        <begin position="405"/>
        <end position="463"/>
    </location>
</feature>
<dbReference type="Pfam" id="PF07905">
    <property type="entry name" value="PucR"/>
    <property type="match status" value="1"/>
</dbReference>
<dbReference type="InterPro" id="IPR012914">
    <property type="entry name" value="PucR_dom"/>
</dbReference>
<dbReference type="InterPro" id="IPR042070">
    <property type="entry name" value="PucR_C-HTH_sf"/>
</dbReference>
<proteinExistence type="inferred from homology"/>
<dbReference type="Gene3D" id="1.10.10.2840">
    <property type="entry name" value="PucR C-terminal helix-turn-helix domain"/>
    <property type="match status" value="1"/>
</dbReference>
<evidence type="ECO:0000259" key="3">
    <source>
        <dbReference type="Pfam" id="PF13556"/>
    </source>
</evidence>
<dbReference type="PANTHER" id="PTHR33744:SF1">
    <property type="entry name" value="DNA-BINDING TRANSCRIPTIONAL ACTIVATOR ADER"/>
    <property type="match status" value="1"/>
</dbReference>
<evidence type="ECO:0000313" key="6">
    <source>
        <dbReference type="Proteomes" id="UP000664382"/>
    </source>
</evidence>
<feature type="domain" description="Purine catabolism PurC-like" evidence="2">
    <location>
        <begin position="8"/>
        <end position="123"/>
    </location>
</feature>
<accession>A0A939S9E7</accession>
<protein>
    <submittedName>
        <fullName evidence="5">PucR family transcriptional regulator ligand-binding domain-containing protein</fullName>
    </submittedName>
</protein>
<sequence length="491" mass="53466">MTFTVKSLLDLPEARTVSLTPGVGEERLITWAHVCELPEPWRWLGAGALLMTTGLPLPPDAEQQREYFRGVHAGGIAAITIDETMPEVELHASALDDAARIGLPVLQTAHEVPFVQLSMAVARAAQQDRVRRIRQAERMYAILRTRATDRTVDLLLAELGRVLGGELSLHRGAERGVDRKPVERVSRGVLTAVVPAETETELRFSGALDIDPSLLLHAASIVGSALAVEEAARHSDWRHGSLLLGELCDETLPAENAGDLVAAYGLRTPFVLAAAQAAEPEALLASVHTAFAADGVPALVTVKDHQLLLLGNAGEAVDDVFDAIARAGARLGVSEHFDALQELPTALRQARSALIRNHEPGLVMRFEEHETSSLFLPNDPAQLRGIARQVLGPLQTYDRQRGTKLTHTLRVFLEENRSWVRAAERLYVHRQTLIARISRIEKIIDRDLSSMEDAAECWLAIQAAIGSGELDPGVAARRADTAPHPSETEET</sequence>
<evidence type="ECO:0000259" key="2">
    <source>
        <dbReference type="Pfam" id="PF07905"/>
    </source>
</evidence>
<dbReference type="Pfam" id="PF17853">
    <property type="entry name" value="GGDEF_2"/>
    <property type="match status" value="1"/>
</dbReference>
<feature type="domain" description="CdaR GGDEF-like" evidence="4">
    <location>
        <begin position="265"/>
        <end position="354"/>
    </location>
</feature>
<evidence type="ECO:0000259" key="4">
    <source>
        <dbReference type="Pfam" id="PF17853"/>
    </source>
</evidence>
<dbReference type="EMBL" id="JAGDYM010000004">
    <property type="protein sequence ID" value="MBO1900852.1"/>
    <property type="molecule type" value="Genomic_DNA"/>
</dbReference>
<dbReference type="RefSeq" id="WP_208095637.1">
    <property type="nucleotide sequence ID" value="NZ_JAGDYM010000004.1"/>
</dbReference>
<reference evidence="5" key="1">
    <citation type="submission" date="2021-03" db="EMBL/GenBank/DDBJ databases">
        <title>Leucobacter chromiisoli sp. nov., isolated from chromium-containing soil of chemical plant.</title>
        <authorList>
            <person name="Xu Z."/>
        </authorList>
    </citation>
    <scope>NUCLEOTIDE SEQUENCE</scope>
    <source>
        <strain evidence="5">S27</strain>
    </source>
</reference>
<evidence type="ECO:0000256" key="1">
    <source>
        <dbReference type="ARBA" id="ARBA00006754"/>
    </source>
</evidence>
<dbReference type="InterPro" id="IPR025736">
    <property type="entry name" value="PucR_C-HTH_dom"/>
</dbReference>
<dbReference type="AlphaFoldDB" id="A0A939S9E7"/>
<dbReference type="Pfam" id="PF13556">
    <property type="entry name" value="HTH_30"/>
    <property type="match status" value="1"/>
</dbReference>
<evidence type="ECO:0000313" key="5">
    <source>
        <dbReference type="EMBL" id="MBO1900852.1"/>
    </source>
</evidence>
<comment type="similarity">
    <text evidence="1">Belongs to the CdaR family.</text>
</comment>
<dbReference type="InterPro" id="IPR041522">
    <property type="entry name" value="CdaR_GGDEF"/>
</dbReference>
<name>A0A939S9E7_9MICO</name>
<dbReference type="InterPro" id="IPR051448">
    <property type="entry name" value="CdaR-like_regulators"/>
</dbReference>
<dbReference type="PANTHER" id="PTHR33744">
    <property type="entry name" value="CARBOHYDRATE DIACID REGULATOR"/>
    <property type="match status" value="1"/>
</dbReference>
<gene>
    <name evidence="5" type="ORF">J4H92_02680</name>
</gene>